<gene>
    <name evidence="10" type="ORF">ACFWOQ_27205</name>
</gene>
<dbReference type="PROSITE" id="PS00108">
    <property type="entry name" value="PROTEIN_KINASE_ST"/>
    <property type="match status" value="1"/>
</dbReference>
<dbReference type="Proteomes" id="UP001598352">
    <property type="component" value="Unassembled WGS sequence"/>
</dbReference>
<name>A0ABW6FC24_9ACTN</name>
<accession>A0ABW6FC24</accession>
<feature type="compositionally biased region" description="Low complexity" evidence="7">
    <location>
        <begin position="355"/>
        <end position="369"/>
    </location>
</feature>
<dbReference type="CDD" id="cd14014">
    <property type="entry name" value="STKc_PknB_like"/>
    <property type="match status" value="1"/>
</dbReference>
<dbReference type="Gene3D" id="3.30.200.20">
    <property type="entry name" value="Phosphorylase Kinase, domain 1"/>
    <property type="match status" value="1"/>
</dbReference>
<evidence type="ECO:0000256" key="1">
    <source>
        <dbReference type="ARBA" id="ARBA00012513"/>
    </source>
</evidence>
<evidence type="ECO:0000256" key="6">
    <source>
        <dbReference type="ARBA" id="ARBA00022840"/>
    </source>
</evidence>
<sequence length="417" mass="44510">MGEVWRATDEVLGRAVAVKLLLGDQADASSTARFRLEAQTAARLSHPHLVAVFDFGAWEDRFFLVMELVEGQSLGDLLAAQERVHPEMVARIAGQAAAGLAAAHRQGIVHRDIKPGNLMLDADGSVKIGDFGIAQFVDDPSTALTTAGHIVGTSLYLAPERALGRTADSASDMYSLGCVVYQLLLGQPPFRSDTATATLYQHVDTPPVPLRQRGVEISAAFDSYLLGLLAKQPEERPTAQQVSDWFRTDAWRGRPEPLPMQAPLSHRATAPVTPKASPAAPPAPVGPTTYRLPGPTGRRRQAPARSAPARRRSTREAIRRRPRVASAIAGTATFLAAVYLGMILFSPDSSSAGTPDQSPSSAPSAPSQDGDGGAQPQGDQQPDGEQHGDRQQSDQRQGGDRGENGDRGRDGEDEQDD</sequence>
<dbReference type="EMBL" id="JBHXKZ010000027">
    <property type="protein sequence ID" value="MFD4826262.1"/>
    <property type="molecule type" value="Genomic_DNA"/>
</dbReference>
<reference evidence="10 11" key="1">
    <citation type="submission" date="2024-09" db="EMBL/GenBank/DDBJ databases">
        <title>The Natural Products Discovery Center: Release of the First 8490 Sequenced Strains for Exploring Actinobacteria Biosynthetic Diversity.</title>
        <authorList>
            <person name="Kalkreuter E."/>
            <person name="Kautsar S.A."/>
            <person name="Yang D."/>
            <person name="Bader C.D."/>
            <person name="Teijaro C.N."/>
            <person name="Fluegel L."/>
            <person name="Davis C.M."/>
            <person name="Simpson J.R."/>
            <person name="Lauterbach L."/>
            <person name="Steele A.D."/>
            <person name="Gui C."/>
            <person name="Meng S."/>
            <person name="Li G."/>
            <person name="Viehrig K."/>
            <person name="Ye F."/>
            <person name="Su P."/>
            <person name="Kiefer A.F."/>
            <person name="Nichols A."/>
            <person name="Cepeda A.J."/>
            <person name="Yan W."/>
            <person name="Fan B."/>
            <person name="Jiang Y."/>
            <person name="Adhikari A."/>
            <person name="Zheng C.-J."/>
            <person name="Schuster L."/>
            <person name="Cowan T.M."/>
            <person name="Smanski M.J."/>
            <person name="Chevrette M.G."/>
            <person name="De Carvalho L.P.S."/>
            <person name="Shen B."/>
        </authorList>
    </citation>
    <scope>NUCLEOTIDE SEQUENCE [LARGE SCALE GENOMIC DNA]</scope>
    <source>
        <strain evidence="10 11">NPDC058428</strain>
    </source>
</reference>
<feature type="domain" description="Protein kinase" evidence="9">
    <location>
        <begin position="1"/>
        <end position="246"/>
    </location>
</feature>
<dbReference type="PROSITE" id="PS50011">
    <property type="entry name" value="PROTEIN_KINASE_DOM"/>
    <property type="match status" value="1"/>
</dbReference>
<evidence type="ECO:0000256" key="5">
    <source>
        <dbReference type="ARBA" id="ARBA00022777"/>
    </source>
</evidence>
<dbReference type="InterPro" id="IPR011009">
    <property type="entry name" value="Kinase-like_dom_sf"/>
</dbReference>
<dbReference type="PANTHER" id="PTHR43289">
    <property type="entry name" value="MITOGEN-ACTIVATED PROTEIN KINASE KINASE KINASE 20-RELATED"/>
    <property type="match status" value="1"/>
</dbReference>
<organism evidence="10 11">
    <name type="scientific">Streptomyces rubiginosohelvolus</name>
    <dbReference type="NCBI Taxonomy" id="67362"/>
    <lineage>
        <taxon>Bacteria</taxon>
        <taxon>Bacillati</taxon>
        <taxon>Actinomycetota</taxon>
        <taxon>Actinomycetes</taxon>
        <taxon>Kitasatosporales</taxon>
        <taxon>Streptomycetaceae</taxon>
        <taxon>Streptomyces</taxon>
    </lineage>
</organism>
<protein>
    <recommendedName>
        <fullName evidence="1">non-specific serine/threonine protein kinase</fullName>
        <ecNumber evidence="1">2.7.11.1</ecNumber>
    </recommendedName>
</protein>
<keyword evidence="8" id="KW-0472">Membrane</keyword>
<keyword evidence="11" id="KW-1185">Reference proteome</keyword>
<dbReference type="PANTHER" id="PTHR43289:SF6">
    <property type="entry name" value="SERINE_THREONINE-PROTEIN KINASE NEKL-3"/>
    <property type="match status" value="1"/>
</dbReference>
<keyword evidence="6" id="KW-0067">ATP-binding</keyword>
<comment type="caution">
    <text evidence="10">The sequence shown here is derived from an EMBL/GenBank/DDBJ whole genome shotgun (WGS) entry which is preliminary data.</text>
</comment>
<evidence type="ECO:0000259" key="9">
    <source>
        <dbReference type="PROSITE" id="PS50011"/>
    </source>
</evidence>
<keyword evidence="8" id="KW-1133">Transmembrane helix</keyword>
<keyword evidence="2" id="KW-0723">Serine/threonine-protein kinase</keyword>
<evidence type="ECO:0000256" key="3">
    <source>
        <dbReference type="ARBA" id="ARBA00022679"/>
    </source>
</evidence>
<feature type="region of interest" description="Disordered" evidence="7">
    <location>
        <begin position="349"/>
        <end position="417"/>
    </location>
</feature>
<dbReference type="RefSeq" id="WP_382776405.1">
    <property type="nucleotide sequence ID" value="NZ_JBHXKZ010000027.1"/>
</dbReference>
<dbReference type="InterPro" id="IPR000719">
    <property type="entry name" value="Prot_kinase_dom"/>
</dbReference>
<evidence type="ECO:0000313" key="11">
    <source>
        <dbReference type="Proteomes" id="UP001598352"/>
    </source>
</evidence>
<feature type="region of interest" description="Disordered" evidence="7">
    <location>
        <begin position="253"/>
        <end position="320"/>
    </location>
</feature>
<dbReference type="EC" id="2.7.11.1" evidence="1"/>
<proteinExistence type="predicted"/>
<dbReference type="InterPro" id="IPR008271">
    <property type="entry name" value="Ser/Thr_kinase_AS"/>
</dbReference>
<evidence type="ECO:0000256" key="4">
    <source>
        <dbReference type="ARBA" id="ARBA00022741"/>
    </source>
</evidence>
<dbReference type="SMART" id="SM00220">
    <property type="entry name" value="S_TKc"/>
    <property type="match status" value="1"/>
</dbReference>
<dbReference type="GO" id="GO:0016301">
    <property type="term" value="F:kinase activity"/>
    <property type="evidence" value="ECO:0007669"/>
    <property type="project" value="UniProtKB-KW"/>
</dbReference>
<keyword evidence="4" id="KW-0547">Nucleotide-binding</keyword>
<dbReference type="Gene3D" id="1.10.510.10">
    <property type="entry name" value="Transferase(Phosphotransferase) domain 1"/>
    <property type="match status" value="1"/>
</dbReference>
<evidence type="ECO:0000256" key="7">
    <source>
        <dbReference type="SAM" id="MobiDB-lite"/>
    </source>
</evidence>
<feature type="compositionally biased region" description="Basic residues" evidence="7">
    <location>
        <begin position="297"/>
        <end position="313"/>
    </location>
</feature>
<keyword evidence="3" id="KW-0808">Transferase</keyword>
<evidence type="ECO:0000256" key="2">
    <source>
        <dbReference type="ARBA" id="ARBA00022527"/>
    </source>
</evidence>
<evidence type="ECO:0000256" key="8">
    <source>
        <dbReference type="SAM" id="Phobius"/>
    </source>
</evidence>
<dbReference type="SUPFAM" id="SSF56112">
    <property type="entry name" value="Protein kinase-like (PK-like)"/>
    <property type="match status" value="1"/>
</dbReference>
<evidence type="ECO:0000313" key="10">
    <source>
        <dbReference type="EMBL" id="MFD4826262.1"/>
    </source>
</evidence>
<feature type="transmembrane region" description="Helical" evidence="8">
    <location>
        <begin position="324"/>
        <end position="345"/>
    </location>
</feature>
<keyword evidence="8" id="KW-0812">Transmembrane</keyword>
<keyword evidence="5 10" id="KW-0418">Kinase</keyword>
<feature type="compositionally biased region" description="Low complexity" evidence="7">
    <location>
        <begin position="268"/>
        <end position="278"/>
    </location>
</feature>
<feature type="compositionally biased region" description="Basic and acidic residues" evidence="7">
    <location>
        <begin position="384"/>
        <end position="410"/>
    </location>
</feature>
<dbReference type="Pfam" id="PF00069">
    <property type="entry name" value="Pkinase"/>
    <property type="match status" value="1"/>
</dbReference>